<dbReference type="PANTHER" id="PTHR10492">
    <property type="match status" value="1"/>
</dbReference>
<protein>
    <submittedName>
        <fullName evidence="1">Helitron_like_N domain-containing protein</fullName>
    </submittedName>
</protein>
<dbReference type="AlphaFoldDB" id="A0A8X6G823"/>
<sequence length="129" mass="14652">MNDGKEITPNRIDEIISAEIPDIEIDKDLHDIVSKNMIHCPCGSLNNNSLCMLDRKCTKRYPRDLLAETITGNDGYLLYRRRSTEDGGKSIALKVLNNTIHVDNRSTPYSPLLLKTYNAHINVEYCNSQ</sequence>
<evidence type="ECO:0000313" key="2">
    <source>
        <dbReference type="Proteomes" id="UP000887116"/>
    </source>
</evidence>
<dbReference type="Proteomes" id="UP000887116">
    <property type="component" value="Unassembled WGS sequence"/>
</dbReference>
<gene>
    <name evidence="1" type="primary">ORF183876</name>
    <name evidence="1" type="ORF">TNCT_249031</name>
</gene>
<accession>A0A8X6G823</accession>
<organism evidence="1 2">
    <name type="scientific">Trichonephila clavata</name>
    <name type="common">Joro spider</name>
    <name type="synonym">Nephila clavata</name>
    <dbReference type="NCBI Taxonomy" id="2740835"/>
    <lineage>
        <taxon>Eukaryota</taxon>
        <taxon>Metazoa</taxon>
        <taxon>Ecdysozoa</taxon>
        <taxon>Arthropoda</taxon>
        <taxon>Chelicerata</taxon>
        <taxon>Arachnida</taxon>
        <taxon>Araneae</taxon>
        <taxon>Araneomorphae</taxon>
        <taxon>Entelegynae</taxon>
        <taxon>Araneoidea</taxon>
        <taxon>Nephilidae</taxon>
        <taxon>Trichonephila</taxon>
    </lineage>
</organism>
<keyword evidence="2" id="KW-1185">Reference proteome</keyword>
<evidence type="ECO:0000313" key="1">
    <source>
        <dbReference type="EMBL" id="GFQ76498.1"/>
    </source>
</evidence>
<dbReference type="EMBL" id="BMAO01021659">
    <property type="protein sequence ID" value="GFQ76498.1"/>
    <property type="molecule type" value="Genomic_DNA"/>
</dbReference>
<name>A0A8X6G823_TRICU</name>
<dbReference type="PANTHER" id="PTHR10492:SF57">
    <property type="entry name" value="ATP-DEPENDENT DNA HELICASE"/>
    <property type="match status" value="1"/>
</dbReference>
<proteinExistence type="predicted"/>
<reference evidence="1" key="1">
    <citation type="submission" date="2020-07" db="EMBL/GenBank/DDBJ databases">
        <title>Multicomponent nature underlies the extraordinary mechanical properties of spider dragline silk.</title>
        <authorList>
            <person name="Kono N."/>
            <person name="Nakamura H."/>
            <person name="Mori M."/>
            <person name="Yoshida Y."/>
            <person name="Ohtoshi R."/>
            <person name="Malay A.D."/>
            <person name="Moran D.A.P."/>
            <person name="Tomita M."/>
            <person name="Numata K."/>
            <person name="Arakawa K."/>
        </authorList>
    </citation>
    <scope>NUCLEOTIDE SEQUENCE</scope>
</reference>
<dbReference type="OrthoDB" id="7789720at2759"/>
<comment type="caution">
    <text evidence="1">The sequence shown here is derived from an EMBL/GenBank/DDBJ whole genome shotgun (WGS) entry which is preliminary data.</text>
</comment>